<name>A0A336MT62_CULSO</name>
<dbReference type="InterPro" id="IPR038095">
    <property type="entry name" value="Costars_sf"/>
</dbReference>
<dbReference type="PANTHER" id="PTHR22739">
    <property type="entry name" value="STRIATED MUSCLE ACTIVATOR OF RHO-DEPENDENT SIGNALING-RELATED"/>
    <property type="match status" value="1"/>
</dbReference>
<evidence type="ECO:0000313" key="2">
    <source>
        <dbReference type="EMBL" id="SSX32279.1"/>
    </source>
</evidence>
<feature type="domain" description="Costars" evidence="1">
    <location>
        <begin position="62"/>
        <end position="139"/>
    </location>
</feature>
<dbReference type="PANTHER" id="PTHR22739:SF7">
    <property type="entry name" value="EG:152A3.3 PROTEIN-RELATED"/>
    <property type="match status" value="1"/>
</dbReference>
<dbReference type="Gene3D" id="1.10.10.1540">
    <property type="entry name" value="Costar domain"/>
    <property type="match status" value="1"/>
</dbReference>
<dbReference type="EMBL" id="UFQT01002944">
    <property type="protein sequence ID" value="SSX34324.1"/>
    <property type="molecule type" value="Genomic_DNA"/>
</dbReference>
<dbReference type="VEuPathDB" id="VectorBase:CSON007815"/>
<dbReference type="OMA" id="QNWMMIN"/>
<dbReference type="GO" id="GO:0045944">
    <property type="term" value="P:positive regulation of transcription by RNA polymerase II"/>
    <property type="evidence" value="ECO:0007669"/>
    <property type="project" value="TreeGrafter"/>
</dbReference>
<evidence type="ECO:0000259" key="1">
    <source>
        <dbReference type="SMART" id="SM01283"/>
    </source>
</evidence>
<gene>
    <name evidence="2" type="primary">CSON004777</name>
    <name evidence="3" type="synonym">CSON007815</name>
</gene>
<dbReference type="SMART" id="SM01283">
    <property type="entry name" value="Costars"/>
    <property type="match status" value="1"/>
</dbReference>
<dbReference type="GO" id="GO:0003779">
    <property type="term" value="F:actin binding"/>
    <property type="evidence" value="ECO:0007669"/>
    <property type="project" value="InterPro"/>
</dbReference>
<sequence>MSENSTSTAPVRRGRKIDASLTEKFNKQNCKLHSTASLKRRNEYGKPKSGSLTEMRGQKASIAVFQDVLQVCEQIDTDGEPYNDEGHKGILFGNLFQIYTLINDKLVGLLLRARKHSYVDFEGEILFQRYHDDTPIFLTDTIENIRNDIRQKQNEIKKQIADNPVATTLL</sequence>
<accession>A0A336MT62</accession>
<protein>
    <submittedName>
        <fullName evidence="2">CSON004777 protein</fullName>
    </submittedName>
    <submittedName>
        <fullName evidence="3">CSON007815 protein</fullName>
    </submittedName>
</protein>
<dbReference type="EMBL" id="UFQT01001978">
    <property type="protein sequence ID" value="SSX32279.1"/>
    <property type="molecule type" value="Genomic_DNA"/>
</dbReference>
<reference evidence="2" key="1">
    <citation type="submission" date="2018-07" db="EMBL/GenBank/DDBJ databases">
        <authorList>
            <person name="Quirk P.G."/>
            <person name="Krulwich T.A."/>
        </authorList>
    </citation>
    <scope>NUCLEOTIDE SEQUENCE</scope>
</reference>
<dbReference type="GO" id="GO:0035025">
    <property type="term" value="P:positive regulation of Rho protein signal transduction"/>
    <property type="evidence" value="ECO:0007669"/>
    <property type="project" value="InterPro"/>
</dbReference>
<evidence type="ECO:0000313" key="3">
    <source>
        <dbReference type="EMBL" id="SSX34324.1"/>
    </source>
</evidence>
<dbReference type="InterPro" id="IPR026111">
    <property type="entry name" value="Abra"/>
</dbReference>
<organism evidence="2">
    <name type="scientific">Culicoides sonorensis</name>
    <name type="common">Biting midge</name>
    <dbReference type="NCBI Taxonomy" id="179676"/>
    <lineage>
        <taxon>Eukaryota</taxon>
        <taxon>Metazoa</taxon>
        <taxon>Ecdysozoa</taxon>
        <taxon>Arthropoda</taxon>
        <taxon>Hexapoda</taxon>
        <taxon>Insecta</taxon>
        <taxon>Pterygota</taxon>
        <taxon>Neoptera</taxon>
        <taxon>Endopterygota</taxon>
        <taxon>Diptera</taxon>
        <taxon>Nematocera</taxon>
        <taxon>Chironomoidea</taxon>
        <taxon>Ceratopogonidae</taxon>
        <taxon>Ceratopogoninae</taxon>
        <taxon>Culicoides</taxon>
        <taxon>Monoculicoides</taxon>
    </lineage>
</organism>
<dbReference type="AlphaFoldDB" id="A0A336MT62"/>
<dbReference type="GO" id="GO:0030017">
    <property type="term" value="C:sarcomere"/>
    <property type="evidence" value="ECO:0007669"/>
    <property type="project" value="TreeGrafter"/>
</dbReference>
<dbReference type="VEuPathDB" id="VectorBase:CSON004777"/>
<dbReference type="InterPro" id="IPR027817">
    <property type="entry name" value="Costars_dom"/>
</dbReference>
<dbReference type="Pfam" id="PF14705">
    <property type="entry name" value="Costars"/>
    <property type="match status" value="1"/>
</dbReference>
<proteinExistence type="predicted"/>